<dbReference type="GO" id="GO:0043590">
    <property type="term" value="C:bacterial nucleoid"/>
    <property type="evidence" value="ECO:0007669"/>
    <property type="project" value="UniProtKB-UniRule"/>
</dbReference>
<keyword evidence="1 2" id="KW-0238">DNA-binding</keyword>
<accession>A0A7W8LP94</accession>
<dbReference type="PANTHER" id="PTHR33449:SF1">
    <property type="entry name" value="NUCLEOID-ASSOCIATED PROTEIN YBAB"/>
    <property type="match status" value="1"/>
</dbReference>
<evidence type="ECO:0000256" key="1">
    <source>
        <dbReference type="ARBA" id="ARBA00023125"/>
    </source>
</evidence>
<dbReference type="SUPFAM" id="SSF82607">
    <property type="entry name" value="YbaB-like"/>
    <property type="match status" value="1"/>
</dbReference>
<dbReference type="RefSeq" id="WP_184026104.1">
    <property type="nucleotide sequence ID" value="NZ_JACHFN010000002.1"/>
</dbReference>
<dbReference type="AlphaFoldDB" id="A0A7W8LP94"/>
<dbReference type="Pfam" id="PF02575">
    <property type="entry name" value="YbaB_DNA_bd"/>
    <property type="match status" value="1"/>
</dbReference>
<dbReference type="GO" id="GO:0003677">
    <property type="term" value="F:DNA binding"/>
    <property type="evidence" value="ECO:0007669"/>
    <property type="project" value="UniProtKB-UniRule"/>
</dbReference>
<comment type="subcellular location">
    <subcellularLocation>
        <location evidence="2">Cytoplasm</location>
        <location evidence="2">Nucleoid</location>
    </subcellularLocation>
</comment>
<dbReference type="PIRSF" id="PIRSF004555">
    <property type="entry name" value="UCP004555"/>
    <property type="match status" value="1"/>
</dbReference>
<dbReference type="EMBL" id="JACHFN010000002">
    <property type="protein sequence ID" value="MBB5233541.1"/>
    <property type="molecule type" value="Genomic_DNA"/>
</dbReference>
<reference evidence="3 4" key="1">
    <citation type="submission" date="2020-08" db="EMBL/GenBank/DDBJ databases">
        <title>Genomic Encyclopedia of Type Strains, Phase IV (KMG-IV): sequencing the most valuable type-strain genomes for metagenomic binning, comparative biology and taxonomic classification.</title>
        <authorList>
            <person name="Goeker M."/>
        </authorList>
    </citation>
    <scope>NUCLEOTIDE SEQUENCE [LARGE SCALE GENOMIC DNA]</scope>
    <source>
        <strain evidence="3 4">DSM 101791</strain>
    </source>
</reference>
<comment type="function">
    <text evidence="2">Binds to DNA and alters its conformation. May be involved in regulation of gene expression, nucleoid organization and DNA protection.</text>
</comment>
<comment type="caution">
    <text evidence="3">The sequence shown here is derived from an EMBL/GenBank/DDBJ whole genome shotgun (WGS) entry which is preliminary data.</text>
</comment>
<sequence length="96" mass="10034">MDMKKLMKQMQQAQAAAGKIQENLAAQTVEGTASGLVTVTMNGHGKVMGLKIQPEAVDPSDVEALEDLLLVALQDASAKADALQQEATRGLGLPGF</sequence>
<evidence type="ECO:0000313" key="4">
    <source>
        <dbReference type="Proteomes" id="UP000525389"/>
    </source>
</evidence>
<dbReference type="HAMAP" id="MF_00274">
    <property type="entry name" value="DNA_YbaB_EbfC"/>
    <property type="match status" value="1"/>
</dbReference>
<organism evidence="3 4">
    <name type="scientific">Deinococcus budaensis</name>
    <dbReference type="NCBI Taxonomy" id="1665626"/>
    <lineage>
        <taxon>Bacteria</taxon>
        <taxon>Thermotogati</taxon>
        <taxon>Deinococcota</taxon>
        <taxon>Deinococci</taxon>
        <taxon>Deinococcales</taxon>
        <taxon>Deinococcaceae</taxon>
        <taxon>Deinococcus</taxon>
    </lineage>
</organism>
<comment type="subunit">
    <text evidence="2">Homodimer.</text>
</comment>
<keyword evidence="4" id="KW-1185">Reference proteome</keyword>
<gene>
    <name evidence="3" type="ORF">HNQ09_000958</name>
</gene>
<name>A0A7W8LP94_9DEIO</name>
<dbReference type="GO" id="GO:0005829">
    <property type="term" value="C:cytosol"/>
    <property type="evidence" value="ECO:0007669"/>
    <property type="project" value="TreeGrafter"/>
</dbReference>
<dbReference type="InterPro" id="IPR036894">
    <property type="entry name" value="YbaB-like_sf"/>
</dbReference>
<dbReference type="PANTHER" id="PTHR33449">
    <property type="entry name" value="NUCLEOID-ASSOCIATED PROTEIN YBAB"/>
    <property type="match status" value="1"/>
</dbReference>
<dbReference type="NCBIfam" id="TIGR00103">
    <property type="entry name" value="DNA_YbaB_EbfC"/>
    <property type="match status" value="1"/>
</dbReference>
<keyword evidence="2" id="KW-0963">Cytoplasm</keyword>
<evidence type="ECO:0000313" key="3">
    <source>
        <dbReference type="EMBL" id="MBB5233541.1"/>
    </source>
</evidence>
<protein>
    <recommendedName>
        <fullName evidence="2">Nucleoid-associated protein HNQ09_000958</fullName>
    </recommendedName>
</protein>
<comment type="similarity">
    <text evidence="2">Belongs to the YbaB/EbfC family.</text>
</comment>
<dbReference type="InterPro" id="IPR004401">
    <property type="entry name" value="YbaB/EbfC"/>
</dbReference>
<evidence type="ECO:0000256" key="2">
    <source>
        <dbReference type="HAMAP-Rule" id="MF_00274"/>
    </source>
</evidence>
<proteinExistence type="inferred from homology"/>
<dbReference type="Proteomes" id="UP000525389">
    <property type="component" value="Unassembled WGS sequence"/>
</dbReference>
<dbReference type="Gene3D" id="3.30.1310.10">
    <property type="entry name" value="Nucleoid-associated protein YbaB-like domain"/>
    <property type="match status" value="1"/>
</dbReference>